<keyword evidence="5" id="KW-0675">Receptor</keyword>
<evidence type="ECO:0000259" key="4">
    <source>
        <dbReference type="Pfam" id="PF07715"/>
    </source>
</evidence>
<dbReference type="PROSITE" id="PS52016">
    <property type="entry name" value="TONB_DEPENDENT_REC_3"/>
    <property type="match status" value="1"/>
</dbReference>
<feature type="domain" description="TonB-dependent receptor plug" evidence="4">
    <location>
        <begin position="115"/>
        <end position="222"/>
    </location>
</feature>
<comment type="caution">
    <text evidence="5">The sequence shown here is derived from an EMBL/GenBank/DDBJ whole genome shotgun (WGS) entry which is preliminary data.</text>
</comment>
<keyword evidence="2" id="KW-0813">Transport</keyword>
<evidence type="ECO:0000256" key="3">
    <source>
        <dbReference type="SAM" id="SignalP"/>
    </source>
</evidence>
<dbReference type="EMBL" id="JADIMH010000010">
    <property type="protein sequence ID" value="MBO8466485.1"/>
    <property type="molecule type" value="Genomic_DNA"/>
</dbReference>
<dbReference type="Gene3D" id="2.60.40.1120">
    <property type="entry name" value="Carboxypeptidase-like, regulatory domain"/>
    <property type="match status" value="1"/>
</dbReference>
<dbReference type="InterPro" id="IPR037066">
    <property type="entry name" value="Plug_dom_sf"/>
</dbReference>
<dbReference type="SUPFAM" id="SSF56935">
    <property type="entry name" value="Porins"/>
    <property type="match status" value="1"/>
</dbReference>
<dbReference type="PANTHER" id="PTHR30069">
    <property type="entry name" value="TONB-DEPENDENT OUTER MEMBRANE RECEPTOR"/>
    <property type="match status" value="1"/>
</dbReference>
<evidence type="ECO:0000313" key="6">
    <source>
        <dbReference type="Proteomes" id="UP000823660"/>
    </source>
</evidence>
<dbReference type="NCBIfam" id="TIGR04057">
    <property type="entry name" value="SusC_RagA_signa"/>
    <property type="match status" value="1"/>
</dbReference>
<reference evidence="5" key="2">
    <citation type="journal article" date="2021" name="PeerJ">
        <title>Extensive microbial diversity within the chicken gut microbiome revealed by metagenomics and culture.</title>
        <authorList>
            <person name="Gilroy R."/>
            <person name="Ravi A."/>
            <person name="Getino M."/>
            <person name="Pursley I."/>
            <person name="Horton D.L."/>
            <person name="Alikhan N.F."/>
            <person name="Baker D."/>
            <person name="Gharbi K."/>
            <person name="Hall N."/>
            <person name="Watson M."/>
            <person name="Adriaenssens E.M."/>
            <person name="Foster-Nyarko E."/>
            <person name="Jarju S."/>
            <person name="Secka A."/>
            <person name="Antonio M."/>
            <person name="Oren A."/>
            <person name="Chaudhuri R.R."/>
            <person name="La Ragione R."/>
            <person name="Hildebrand F."/>
            <person name="Pallen M.J."/>
        </authorList>
    </citation>
    <scope>NUCLEOTIDE SEQUENCE</scope>
    <source>
        <strain evidence="5">B1-15692</strain>
    </source>
</reference>
<dbReference type="Gene3D" id="2.170.130.10">
    <property type="entry name" value="TonB-dependent receptor, plug domain"/>
    <property type="match status" value="1"/>
</dbReference>
<feature type="signal peptide" evidence="3">
    <location>
        <begin position="1"/>
        <end position="22"/>
    </location>
</feature>
<dbReference type="GO" id="GO:0044718">
    <property type="term" value="P:siderophore transmembrane transport"/>
    <property type="evidence" value="ECO:0007669"/>
    <property type="project" value="TreeGrafter"/>
</dbReference>
<dbReference type="Pfam" id="PF13715">
    <property type="entry name" value="CarbopepD_reg_2"/>
    <property type="match status" value="1"/>
</dbReference>
<dbReference type="PANTHER" id="PTHR30069:SF53">
    <property type="entry name" value="COLICIN I RECEPTOR-RELATED"/>
    <property type="match status" value="1"/>
</dbReference>
<organism evidence="5 6">
    <name type="scientific">Candidatus Cryptobacteroides faecipullorum</name>
    <dbReference type="NCBI Taxonomy" id="2840764"/>
    <lineage>
        <taxon>Bacteria</taxon>
        <taxon>Pseudomonadati</taxon>
        <taxon>Bacteroidota</taxon>
        <taxon>Bacteroidia</taxon>
        <taxon>Bacteroidales</taxon>
        <taxon>Candidatus Cryptobacteroides</taxon>
    </lineage>
</organism>
<evidence type="ECO:0000313" key="5">
    <source>
        <dbReference type="EMBL" id="MBO8466485.1"/>
    </source>
</evidence>
<keyword evidence="2" id="KW-0472">Membrane</keyword>
<dbReference type="Pfam" id="PF07715">
    <property type="entry name" value="Plug"/>
    <property type="match status" value="1"/>
</dbReference>
<sequence length="345" mass="36645">MKKVKLFFTAMMVLLASAVAMAQNVTVTGTVTDKDGNPLIGAAVMVNGTTTGVATGTDGSYSLTVPGNASLLVTMIGYADVIEPVRSRTLIDFVLEEDTEYLDEITVVAFGTKRKQDLVGSVSTVKSSIVANSQATSVTNALEGAVAGLQVISSTGQPGTDANIYVRGIGSLSASNAALIVVDGVPFNGKLSDINPNDIESITVSKDAVSNSLYGSRAAGGVVMVTTKKGSPERVSIQFQGNWGVTSRAYKDYNMVSDPGEFYELTWYGIRNTQWAGGASLDDAALYASQHLLEQLGYYNAFKGVPSGEYLVGLDGTLNPNAQLRYDDTFYDAMFKNSFRQEYNV</sequence>
<feature type="non-terminal residue" evidence="5">
    <location>
        <position position="345"/>
    </location>
</feature>
<gene>
    <name evidence="5" type="ORF">IAB99_01810</name>
</gene>
<dbReference type="Proteomes" id="UP000823660">
    <property type="component" value="Unassembled WGS sequence"/>
</dbReference>
<keyword evidence="2" id="KW-0998">Cell outer membrane</keyword>
<dbReference type="InterPro" id="IPR039426">
    <property type="entry name" value="TonB-dep_rcpt-like"/>
</dbReference>
<proteinExistence type="inferred from homology"/>
<keyword evidence="2" id="KW-1134">Transmembrane beta strand</keyword>
<dbReference type="InterPro" id="IPR023997">
    <property type="entry name" value="TonB-dep_OMP_SusC/RagA_CS"/>
</dbReference>
<dbReference type="InterPro" id="IPR012910">
    <property type="entry name" value="Plug_dom"/>
</dbReference>
<reference evidence="5" key="1">
    <citation type="submission" date="2020-10" db="EMBL/GenBank/DDBJ databases">
        <authorList>
            <person name="Gilroy R."/>
        </authorList>
    </citation>
    <scope>NUCLEOTIDE SEQUENCE</scope>
    <source>
        <strain evidence="5">B1-15692</strain>
    </source>
</reference>
<keyword evidence="1 3" id="KW-0732">Signal</keyword>
<protein>
    <submittedName>
        <fullName evidence="5">TonB-dependent receptor plug domain-containing protein</fullName>
    </submittedName>
</protein>
<comment type="subcellular location">
    <subcellularLocation>
        <location evidence="2">Cell outer membrane</location>
        <topology evidence="2">Multi-pass membrane protein</topology>
    </subcellularLocation>
</comment>
<keyword evidence="2" id="KW-0812">Transmembrane</keyword>
<evidence type="ECO:0000256" key="2">
    <source>
        <dbReference type="PROSITE-ProRule" id="PRU01360"/>
    </source>
</evidence>
<accession>A0A9D9I6B6</accession>
<dbReference type="AlphaFoldDB" id="A0A9D9I6B6"/>
<evidence type="ECO:0000256" key="1">
    <source>
        <dbReference type="ARBA" id="ARBA00022729"/>
    </source>
</evidence>
<feature type="chain" id="PRO_5039215783" evidence="3">
    <location>
        <begin position="23"/>
        <end position="345"/>
    </location>
</feature>
<name>A0A9D9I6B6_9BACT</name>
<comment type="similarity">
    <text evidence="2">Belongs to the TonB-dependent receptor family.</text>
</comment>
<dbReference type="InterPro" id="IPR008969">
    <property type="entry name" value="CarboxyPept-like_regulatory"/>
</dbReference>
<dbReference type="GO" id="GO:0015344">
    <property type="term" value="F:siderophore uptake transmembrane transporter activity"/>
    <property type="evidence" value="ECO:0007669"/>
    <property type="project" value="TreeGrafter"/>
</dbReference>
<dbReference type="SUPFAM" id="SSF49464">
    <property type="entry name" value="Carboxypeptidase regulatory domain-like"/>
    <property type="match status" value="1"/>
</dbReference>
<dbReference type="GO" id="GO:0009279">
    <property type="term" value="C:cell outer membrane"/>
    <property type="evidence" value="ECO:0007669"/>
    <property type="project" value="UniProtKB-SubCell"/>
</dbReference>